<dbReference type="STRING" id="1122125.GCA_000423185_03541"/>
<organism evidence="8 9">
    <name type="scientific">Inquilinus limosus</name>
    <dbReference type="NCBI Taxonomy" id="171674"/>
    <lineage>
        <taxon>Bacteria</taxon>
        <taxon>Pseudomonadati</taxon>
        <taxon>Pseudomonadota</taxon>
        <taxon>Alphaproteobacteria</taxon>
        <taxon>Rhodospirillales</taxon>
        <taxon>Rhodospirillaceae</taxon>
        <taxon>Inquilinus</taxon>
    </lineage>
</organism>
<comment type="function">
    <text evidence="6">One of the primary rRNA binding proteins, it binds specifically to the 5'-end of 16S ribosomal RNA.</text>
</comment>
<comment type="similarity">
    <text evidence="1 6 7">Belongs to the universal ribosomal protein uS17 family.</text>
</comment>
<dbReference type="Pfam" id="PF00366">
    <property type="entry name" value="Ribosomal_S17"/>
    <property type="match status" value="1"/>
</dbReference>
<comment type="subunit">
    <text evidence="6">Part of the 30S ribosomal subunit.</text>
</comment>
<keyword evidence="2 6" id="KW-0699">rRNA-binding</keyword>
<dbReference type="GO" id="GO:0022627">
    <property type="term" value="C:cytosolic small ribosomal subunit"/>
    <property type="evidence" value="ECO:0007669"/>
    <property type="project" value="UniProtKB-UniRule"/>
</dbReference>
<dbReference type="HAMAP" id="MF_01345_B">
    <property type="entry name" value="Ribosomal_uS17_B"/>
    <property type="match status" value="1"/>
</dbReference>
<dbReference type="InterPro" id="IPR019984">
    <property type="entry name" value="Ribosomal_uS17_bact/chlr"/>
</dbReference>
<dbReference type="OrthoDB" id="9811714at2"/>
<dbReference type="GO" id="GO:0003735">
    <property type="term" value="F:structural constituent of ribosome"/>
    <property type="evidence" value="ECO:0007669"/>
    <property type="project" value="UniProtKB-UniRule"/>
</dbReference>
<dbReference type="NCBIfam" id="TIGR03635">
    <property type="entry name" value="uS17_bact"/>
    <property type="match status" value="1"/>
</dbReference>
<dbReference type="Proteomes" id="UP000196655">
    <property type="component" value="Unassembled WGS sequence"/>
</dbReference>
<keyword evidence="5 6" id="KW-0687">Ribonucleoprotein</keyword>
<name>A0A211ZJJ8_9PROT</name>
<dbReference type="PANTHER" id="PTHR10744:SF1">
    <property type="entry name" value="SMALL RIBOSOMAL SUBUNIT PROTEIN US17M"/>
    <property type="match status" value="1"/>
</dbReference>
<proteinExistence type="inferred from homology"/>
<evidence type="ECO:0000256" key="6">
    <source>
        <dbReference type="HAMAP-Rule" id="MF_01345"/>
    </source>
</evidence>
<evidence type="ECO:0000256" key="5">
    <source>
        <dbReference type="ARBA" id="ARBA00023274"/>
    </source>
</evidence>
<comment type="caution">
    <text evidence="8">The sequence shown here is derived from an EMBL/GenBank/DDBJ whole genome shotgun (WGS) entry which is preliminary data.</text>
</comment>
<dbReference type="GO" id="GO:0006412">
    <property type="term" value="P:translation"/>
    <property type="evidence" value="ECO:0007669"/>
    <property type="project" value="UniProtKB-UniRule"/>
</dbReference>
<sequence>MPRRVLIGTVVSDKTDKTVTVLVERNLMHPVYKKFIKRTKRYLAHDEANVCKVGDRVSIIETRPISKRKSWLVLSEAEASAMGVSADPAVASGA</sequence>
<dbReference type="InterPro" id="IPR019979">
    <property type="entry name" value="Ribosomal_uS17_CS"/>
</dbReference>
<accession>A0A211ZJJ8</accession>
<evidence type="ECO:0000256" key="3">
    <source>
        <dbReference type="ARBA" id="ARBA00022884"/>
    </source>
</evidence>
<dbReference type="PROSITE" id="PS00056">
    <property type="entry name" value="RIBOSOMAL_S17"/>
    <property type="match status" value="1"/>
</dbReference>
<reference evidence="9" key="1">
    <citation type="submission" date="2017-05" db="EMBL/GenBank/DDBJ databases">
        <authorList>
            <person name="Macchi M."/>
            <person name="Festa S."/>
            <person name="Coppotelli B.M."/>
            <person name="Morelli I.S."/>
        </authorList>
    </citation>
    <scope>NUCLEOTIDE SEQUENCE [LARGE SCALE GENOMIC DNA]</scope>
    <source>
        <strain evidence="9">I</strain>
    </source>
</reference>
<evidence type="ECO:0000313" key="8">
    <source>
        <dbReference type="EMBL" id="OWJ65458.1"/>
    </source>
</evidence>
<dbReference type="RefSeq" id="WP_088152686.1">
    <property type="nucleotide sequence ID" value="NZ_NHON01000037.1"/>
</dbReference>
<dbReference type="NCBIfam" id="NF004123">
    <property type="entry name" value="PRK05610.1"/>
    <property type="match status" value="1"/>
</dbReference>
<evidence type="ECO:0000256" key="1">
    <source>
        <dbReference type="ARBA" id="ARBA00010254"/>
    </source>
</evidence>
<keyword evidence="9" id="KW-1185">Reference proteome</keyword>
<dbReference type="InterPro" id="IPR000266">
    <property type="entry name" value="Ribosomal_uS17"/>
</dbReference>
<evidence type="ECO:0000256" key="7">
    <source>
        <dbReference type="RuleBase" id="RU003872"/>
    </source>
</evidence>
<evidence type="ECO:0000313" key="9">
    <source>
        <dbReference type="Proteomes" id="UP000196655"/>
    </source>
</evidence>
<evidence type="ECO:0000256" key="2">
    <source>
        <dbReference type="ARBA" id="ARBA00022730"/>
    </source>
</evidence>
<dbReference type="PRINTS" id="PR00973">
    <property type="entry name" value="RIBOSOMALS17"/>
</dbReference>
<dbReference type="Gene3D" id="2.40.50.140">
    <property type="entry name" value="Nucleic acid-binding proteins"/>
    <property type="match status" value="1"/>
</dbReference>
<dbReference type="InterPro" id="IPR012340">
    <property type="entry name" value="NA-bd_OB-fold"/>
</dbReference>
<dbReference type="AlphaFoldDB" id="A0A211ZJJ8"/>
<dbReference type="PANTHER" id="PTHR10744">
    <property type="entry name" value="40S RIBOSOMAL PROTEIN S11 FAMILY MEMBER"/>
    <property type="match status" value="1"/>
</dbReference>
<evidence type="ECO:0000256" key="4">
    <source>
        <dbReference type="ARBA" id="ARBA00022980"/>
    </source>
</evidence>
<dbReference type="EMBL" id="NHON01000037">
    <property type="protein sequence ID" value="OWJ65458.1"/>
    <property type="molecule type" value="Genomic_DNA"/>
</dbReference>
<keyword evidence="3 6" id="KW-0694">RNA-binding</keyword>
<protein>
    <recommendedName>
        <fullName evidence="6">Small ribosomal subunit protein uS17</fullName>
    </recommendedName>
</protein>
<keyword evidence="4 6" id="KW-0689">Ribosomal protein</keyword>
<dbReference type="SUPFAM" id="SSF50249">
    <property type="entry name" value="Nucleic acid-binding proteins"/>
    <property type="match status" value="1"/>
</dbReference>
<dbReference type="CDD" id="cd00364">
    <property type="entry name" value="Ribosomal_uS17"/>
    <property type="match status" value="1"/>
</dbReference>
<gene>
    <name evidence="6" type="primary">rpsQ</name>
    <name evidence="8" type="ORF">BWR60_19465</name>
</gene>
<dbReference type="GO" id="GO:0019843">
    <property type="term" value="F:rRNA binding"/>
    <property type="evidence" value="ECO:0007669"/>
    <property type="project" value="UniProtKB-UniRule"/>
</dbReference>